<dbReference type="InterPro" id="IPR038109">
    <property type="entry name" value="DNA_bind_recomb_sf"/>
</dbReference>
<dbReference type="InterPro" id="IPR006119">
    <property type="entry name" value="Resolv_N"/>
</dbReference>
<feature type="domain" description="Recombinase" evidence="2">
    <location>
        <begin position="156"/>
        <end position="262"/>
    </location>
</feature>
<accession>A0A0F9ZSG1</accession>
<feature type="domain" description="Resolvase/invertase-type recombinase catalytic" evidence="1">
    <location>
        <begin position="3"/>
        <end position="149"/>
    </location>
</feature>
<dbReference type="PANTHER" id="PTHR30461">
    <property type="entry name" value="DNA-INVERTASE FROM LAMBDOID PROPHAGE"/>
    <property type="match status" value="1"/>
</dbReference>
<protein>
    <submittedName>
        <fullName evidence="3">Recombinase</fullName>
    </submittedName>
</protein>
<sequence length="509" mass="58753">MDKYIIYCRKSTDEATKQVLSIESQVAELKEFAKSNNLFVTEIITESKTAKEPGREKFNSMLKSIEEGKANAILSWHADRLARNSVDGGKIIYFLDIGKIVDLKFPTFWFDNTPQGKFMLSIAFSQGKYYVDNLSENVKRGIRQKLRLGIWPLKAPFGYKNHPVTHNIVIDKKLSKLVSNCFTLFLNEKSFVKISRYLASNKVFGGKGKPLDLTRIRRTLTNKFYMGQFFYKGEWYKGTHKCFIPKELFDSVQSEIKKIEKPRTDGHRFAFTGLARCAECGAAITAEIHHKYYKGTDRCADYTYYRCTKKLGKCSQKYISEDNLKSEIKRIISAVALPSSWQSDWKKWFEEDKKLETKLVSQKSHNFENEIKLQDLKVSRLTDGYISGDIDPEVYKLKKNEIFEEKQKIAEKIAVLKEKGGLWLEPFENFMLRAFQARKIAAKNVVAEELRSFAKSVGSNFILEGNSLQTDYKLGYNTACSERAQNSPYFATRSLFAKRRRRDSNSRGC</sequence>
<dbReference type="InterPro" id="IPR011109">
    <property type="entry name" value="DNA_bind_recombinase_dom"/>
</dbReference>
<proteinExistence type="predicted"/>
<dbReference type="Pfam" id="PF07508">
    <property type="entry name" value="Recombinase"/>
    <property type="match status" value="1"/>
</dbReference>
<gene>
    <name evidence="3" type="ORF">UR38_C0005G0011</name>
</gene>
<dbReference type="Proteomes" id="UP000033995">
    <property type="component" value="Unassembled WGS sequence"/>
</dbReference>
<dbReference type="AlphaFoldDB" id="A0A0F9ZSG1"/>
<dbReference type="EMBL" id="LBOZ01000005">
    <property type="protein sequence ID" value="KKP47198.1"/>
    <property type="molecule type" value="Genomic_DNA"/>
</dbReference>
<dbReference type="SUPFAM" id="SSF53041">
    <property type="entry name" value="Resolvase-like"/>
    <property type="match status" value="1"/>
</dbReference>
<evidence type="ECO:0000313" key="3">
    <source>
        <dbReference type="EMBL" id="KKP47198.1"/>
    </source>
</evidence>
<dbReference type="GO" id="GO:0000150">
    <property type="term" value="F:DNA strand exchange activity"/>
    <property type="evidence" value="ECO:0007669"/>
    <property type="project" value="InterPro"/>
</dbReference>
<dbReference type="GO" id="GO:0003677">
    <property type="term" value="F:DNA binding"/>
    <property type="evidence" value="ECO:0007669"/>
    <property type="project" value="InterPro"/>
</dbReference>
<dbReference type="Pfam" id="PF13408">
    <property type="entry name" value="Zn_ribbon_recom"/>
    <property type="match status" value="1"/>
</dbReference>
<dbReference type="Gene3D" id="3.40.50.1390">
    <property type="entry name" value="Resolvase, N-terminal catalytic domain"/>
    <property type="match status" value="1"/>
</dbReference>
<evidence type="ECO:0000259" key="2">
    <source>
        <dbReference type="PROSITE" id="PS51737"/>
    </source>
</evidence>
<comment type="caution">
    <text evidence="3">The sequence shown here is derived from an EMBL/GenBank/DDBJ whole genome shotgun (WGS) entry which is preliminary data.</text>
</comment>
<evidence type="ECO:0000259" key="1">
    <source>
        <dbReference type="PROSITE" id="PS51736"/>
    </source>
</evidence>
<dbReference type="PROSITE" id="PS51736">
    <property type="entry name" value="RECOMBINASES_3"/>
    <property type="match status" value="1"/>
</dbReference>
<dbReference type="PANTHER" id="PTHR30461:SF23">
    <property type="entry name" value="DNA RECOMBINASE-RELATED"/>
    <property type="match status" value="1"/>
</dbReference>
<evidence type="ECO:0000313" key="4">
    <source>
        <dbReference type="Proteomes" id="UP000033995"/>
    </source>
</evidence>
<dbReference type="CDD" id="cd00338">
    <property type="entry name" value="Ser_Recombinase"/>
    <property type="match status" value="1"/>
</dbReference>
<dbReference type="PROSITE" id="PS51737">
    <property type="entry name" value="RECOMBINASE_DNA_BIND"/>
    <property type="match status" value="1"/>
</dbReference>
<organism evidence="3 4">
    <name type="scientific">Candidatus Woesebacteria bacterium GW2011_GWA2_33_28</name>
    <dbReference type="NCBI Taxonomy" id="1618561"/>
    <lineage>
        <taxon>Bacteria</taxon>
        <taxon>Candidatus Woeseibacteriota</taxon>
    </lineage>
</organism>
<dbReference type="InterPro" id="IPR036162">
    <property type="entry name" value="Resolvase-like_N_sf"/>
</dbReference>
<dbReference type="Pfam" id="PF00239">
    <property type="entry name" value="Resolvase"/>
    <property type="match status" value="1"/>
</dbReference>
<dbReference type="Gene3D" id="3.90.1750.20">
    <property type="entry name" value="Putative Large Serine Recombinase, Chain B, Domain 2"/>
    <property type="match status" value="1"/>
</dbReference>
<dbReference type="InterPro" id="IPR025827">
    <property type="entry name" value="Zn_ribbon_recom_dom"/>
</dbReference>
<dbReference type="InterPro" id="IPR050639">
    <property type="entry name" value="SSR_resolvase"/>
</dbReference>
<dbReference type="SMART" id="SM00857">
    <property type="entry name" value="Resolvase"/>
    <property type="match status" value="1"/>
</dbReference>
<reference evidence="3 4" key="1">
    <citation type="journal article" date="2015" name="Nature">
        <title>rRNA introns, odd ribosomes, and small enigmatic genomes across a large radiation of phyla.</title>
        <authorList>
            <person name="Brown C.T."/>
            <person name="Hug L.A."/>
            <person name="Thomas B.C."/>
            <person name="Sharon I."/>
            <person name="Castelle C.J."/>
            <person name="Singh A."/>
            <person name="Wilkins M.J."/>
            <person name="Williams K.H."/>
            <person name="Banfield J.F."/>
        </authorList>
    </citation>
    <scope>NUCLEOTIDE SEQUENCE [LARGE SCALE GENOMIC DNA]</scope>
</reference>
<name>A0A0F9ZSG1_9BACT</name>